<dbReference type="AlphaFoldDB" id="A0A6L6Q8W5"/>
<proteinExistence type="predicted"/>
<reference evidence="1 2" key="1">
    <citation type="submission" date="2019-11" db="EMBL/GenBank/DDBJ databases">
        <title>Type strains purchased from KCTC, JCM and DSMZ.</title>
        <authorList>
            <person name="Lu H."/>
        </authorList>
    </citation>
    <scope>NUCLEOTIDE SEQUENCE [LARGE SCALE GENOMIC DNA]</scope>
    <source>
        <strain evidence="1 2">KCTC 42409</strain>
    </source>
</reference>
<dbReference type="OrthoDB" id="7063157at2"/>
<gene>
    <name evidence="1" type="ORF">GM668_28885</name>
</gene>
<dbReference type="RefSeq" id="WP_155442434.1">
    <property type="nucleotide sequence ID" value="NZ_WNLA01000037.1"/>
</dbReference>
<evidence type="ECO:0000313" key="1">
    <source>
        <dbReference type="EMBL" id="MTW06100.1"/>
    </source>
</evidence>
<organism evidence="1 2">
    <name type="scientific">Pseudoduganella ginsengisoli</name>
    <dbReference type="NCBI Taxonomy" id="1462440"/>
    <lineage>
        <taxon>Bacteria</taxon>
        <taxon>Pseudomonadati</taxon>
        <taxon>Pseudomonadota</taxon>
        <taxon>Betaproteobacteria</taxon>
        <taxon>Burkholderiales</taxon>
        <taxon>Oxalobacteraceae</taxon>
        <taxon>Telluria group</taxon>
        <taxon>Pseudoduganella</taxon>
    </lineage>
</organism>
<accession>A0A6L6Q8W5</accession>
<keyword evidence="2" id="KW-1185">Reference proteome</keyword>
<dbReference type="Proteomes" id="UP000484015">
    <property type="component" value="Unassembled WGS sequence"/>
</dbReference>
<comment type="caution">
    <text evidence="1">The sequence shown here is derived from an EMBL/GenBank/DDBJ whole genome shotgun (WGS) entry which is preliminary data.</text>
</comment>
<protein>
    <submittedName>
        <fullName evidence="1">Uncharacterized protein</fullName>
    </submittedName>
</protein>
<evidence type="ECO:0000313" key="2">
    <source>
        <dbReference type="Proteomes" id="UP000484015"/>
    </source>
</evidence>
<name>A0A6L6Q8W5_9BURK</name>
<sequence length="128" mass="14848">MGIYQPWYCDVISQPTFMALERIEYGGNGMQILLREVAGEKRLICLRFIDLPMAVRISNESQRLESLRELPKGTRNSLYVVSQSTFLSWLHEESLQIYKDDPLFHLAIVMDEWIDIICNELPSVVIAK</sequence>
<dbReference type="EMBL" id="WNLA01000037">
    <property type="protein sequence ID" value="MTW06100.1"/>
    <property type="molecule type" value="Genomic_DNA"/>
</dbReference>